<protein>
    <recommendedName>
        <fullName evidence="4">Chemotaxis protein CheZ</fullName>
    </recommendedName>
</protein>
<evidence type="ECO:0000256" key="1">
    <source>
        <dbReference type="SAM" id="MobiDB-lite"/>
    </source>
</evidence>
<dbReference type="AlphaFoldDB" id="A0A4R4D405"/>
<name>A0A4R4D405_9PROT</name>
<accession>A0A4R4D405</accession>
<feature type="compositionally biased region" description="Basic residues" evidence="1">
    <location>
        <begin position="1"/>
        <end position="11"/>
    </location>
</feature>
<organism evidence="2 3">
    <name type="scientific">Roseicella aquatilis</name>
    <dbReference type="NCBI Taxonomy" id="2527868"/>
    <lineage>
        <taxon>Bacteria</taxon>
        <taxon>Pseudomonadati</taxon>
        <taxon>Pseudomonadota</taxon>
        <taxon>Alphaproteobacteria</taxon>
        <taxon>Acetobacterales</taxon>
        <taxon>Roseomonadaceae</taxon>
        <taxon>Roseicella</taxon>
    </lineage>
</organism>
<feature type="region of interest" description="Disordered" evidence="1">
    <location>
        <begin position="1"/>
        <end position="20"/>
    </location>
</feature>
<dbReference type="Gene3D" id="1.10.287.500">
    <property type="entry name" value="Helix hairpin bin"/>
    <property type="match status" value="1"/>
</dbReference>
<proteinExistence type="predicted"/>
<dbReference type="EMBL" id="SKBM01000037">
    <property type="protein sequence ID" value="TCZ53671.1"/>
    <property type="molecule type" value="Genomic_DNA"/>
</dbReference>
<keyword evidence="3" id="KW-1185">Reference proteome</keyword>
<comment type="caution">
    <text evidence="2">The sequence shown here is derived from an EMBL/GenBank/DDBJ whole genome shotgun (WGS) entry which is preliminary data.</text>
</comment>
<dbReference type="SUPFAM" id="SSF75708">
    <property type="entry name" value="Chemotaxis phosphatase CheZ"/>
    <property type="match status" value="1"/>
</dbReference>
<gene>
    <name evidence="2" type="ORF">EXY23_24400</name>
</gene>
<reference evidence="2 3" key="1">
    <citation type="submission" date="2019-03" db="EMBL/GenBank/DDBJ databases">
        <title>Paracraurococcus aquatilis NE82 genome sequence.</title>
        <authorList>
            <person name="Zhao Y."/>
            <person name="Du Z."/>
        </authorList>
    </citation>
    <scope>NUCLEOTIDE SEQUENCE [LARGE SCALE GENOMIC DNA]</scope>
    <source>
        <strain evidence="2 3">NE82</strain>
    </source>
</reference>
<dbReference type="Proteomes" id="UP000295023">
    <property type="component" value="Unassembled WGS sequence"/>
</dbReference>
<evidence type="ECO:0000313" key="3">
    <source>
        <dbReference type="Proteomes" id="UP000295023"/>
    </source>
</evidence>
<dbReference type="OrthoDB" id="7269965at2"/>
<sequence>MRRLSARRSRRSWPMPEGADTSIAGLRGELTATAASLLSELEALGRIISDTRAQVTALRATDSAATFIPTATDELAAIVQHTAAATHEIIDTCEALESLAGRVPEAADVLQQATTRIYEACAFQDITGQRIAKVVAALQAIEARVGRVKEAVEMPAESASPSLLNGPQLPGTGVSQSDIDALFD</sequence>
<evidence type="ECO:0008006" key="4">
    <source>
        <dbReference type="Google" id="ProtNLM"/>
    </source>
</evidence>
<evidence type="ECO:0000313" key="2">
    <source>
        <dbReference type="EMBL" id="TCZ53671.1"/>
    </source>
</evidence>